<dbReference type="Gene3D" id="3.40.50.300">
    <property type="entry name" value="P-loop containing nucleotide triphosphate hydrolases"/>
    <property type="match status" value="1"/>
</dbReference>
<dbReference type="GO" id="GO:0008817">
    <property type="term" value="F:corrinoid adenosyltransferase activity"/>
    <property type="evidence" value="ECO:0007669"/>
    <property type="project" value="UniProtKB-EC"/>
</dbReference>
<sequence>MKGYGLLQVYTGTGKGKTTAALGVAFRAAGRGAKTLVIQYMKDDPGYGEFMAAKFLPGFELKQVGRDTFVNFQDPDPIDVQMLKDGWALAKGAISSQKYDLIILDEINVALAYELLDVKETVKFLKEHLGHTEVICTGRGAPAELMEIADLITDMENKKHYFFAGIKSRDGIDH</sequence>
<protein>
    <submittedName>
        <fullName evidence="1">Cob(I)yrinic acid a,c-diamide adenosyltransferase</fullName>
        <ecNumber evidence="1">2.5.1.17</ecNumber>
    </submittedName>
</protein>
<organism evidence="1">
    <name type="scientific">bioreactor metagenome</name>
    <dbReference type="NCBI Taxonomy" id="1076179"/>
    <lineage>
        <taxon>unclassified sequences</taxon>
        <taxon>metagenomes</taxon>
        <taxon>ecological metagenomes</taxon>
    </lineage>
</organism>
<reference evidence="1" key="1">
    <citation type="submission" date="2019-08" db="EMBL/GenBank/DDBJ databases">
        <authorList>
            <person name="Kucharzyk K."/>
            <person name="Murdoch R.W."/>
            <person name="Higgins S."/>
            <person name="Loffler F."/>
        </authorList>
    </citation>
    <scope>NUCLEOTIDE SEQUENCE</scope>
</reference>
<keyword evidence="1" id="KW-0808">Transferase</keyword>
<dbReference type="PIRSF" id="PIRSF015617">
    <property type="entry name" value="Adensltrnsf_CobA"/>
    <property type="match status" value="1"/>
</dbReference>
<evidence type="ECO:0000313" key="1">
    <source>
        <dbReference type="EMBL" id="MPL67013.1"/>
    </source>
</evidence>
<dbReference type="PANTHER" id="PTHR46638:SF1">
    <property type="entry name" value="CORRINOID ADENOSYLTRANSFERASE"/>
    <property type="match status" value="1"/>
</dbReference>
<proteinExistence type="predicted"/>
<dbReference type="Pfam" id="PF02572">
    <property type="entry name" value="CobA_CobO_BtuR"/>
    <property type="match status" value="1"/>
</dbReference>
<name>A0A644TJC6_9ZZZZ</name>
<dbReference type="SUPFAM" id="SSF52540">
    <property type="entry name" value="P-loop containing nucleoside triphosphate hydrolases"/>
    <property type="match status" value="1"/>
</dbReference>
<dbReference type="InterPro" id="IPR027417">
    <property type="entry name" value="P-loop_NTPase"/>
</dbReference>
<gene>
    <name evidence="1" type="primary">cobO_2</name>
    <name evidence="1" type="ORF">SDC9_12702</name>
</gene>
<dbReference type="AlphaFoldDB" id="A0A644TJC6"/>
<dbReference type="EMBL" id="VSSQ01000035">
    <property type="protein sequence ID" value="MPL67013.1"/>
    <property type="molecule type" value="Genomic_DNA"/>
</dbReference>
<dbReference type="CDD" id="cd00561">
    <property type="entry name" value="CobA_ACA"/>
    <property type="match status" value="1"/>
</dbReference>
<dbReference type="GO" id="GO:0009236">
    <property type="term" value="P:cobalamin biosynthetic process"/>
    <property type="evidence" value="ECO:0007669"/>
    <property type="project" value="InterPro"/>
</dbReference>
<dbReference type="GO" id="GO:0005524">
    <property type="term" value="F:ATP binding"/>
    <property type="evidence" value="ECO:0007669"/>
    <property type="project" value="InterPro"/>
</dbReference>
<accession>A0A644TJC6</accession>
<dbReference type="PANTHER" id="PTHR46638">
    <property type="entry name" value="CORRINOID ADENOSYLTRANSFERASE"/>
    <property type="match status" value="1"/>
</dbReference>
<dbReference type="EC" id="2.5.1.17" evidence="1"/>
<comment type="caution">
    <text evidence="1">The sequence shown here is derived from an EMBL/GenBank/DDBJ whole genome shotgun (WGS) entry which is preliminary data.</text>
</comment>
<dbReference type="InterPro" id="IPR003724">
    <property type="entry name" value="CblAdoTrfase_CobA"/>
</dbReference>